<dbReference type="AlphaFoldDB" id="A0A427Y3D5"/>
<feature type="region of interest" description="Disordered" evidence="1">
    <location>
        <begin position="172"/>
        <end position="215"/>
    </location>
</feature>
<comment type="caution">
    <text evidence="2">The sequence shown here is derived from an EMBL/GenBank/DDBJ whole genome shotgun (WGS) entry which is preliminary data.</text>
</comment>
<protein>
    <recommendedName>
        <fullName evidence="4">Arrestin-like N-terminal domain-containing protein</fullName>
    </recommendedName>
</protein>
<dbReference type="OrthoDB" id="10310664at2759"/>
<proteinExistence type="predicted"/>
<keyword evidence="3" id="KW-1185">Reference proteome</keyword>
<feature type="region of interest" description="Disordered" evidence="1">
    <location>
        <begin position="509"/>
        <end position="549"/>
    </location>
</feature>
<name>A0A427Y3D5_9TREE</name>
<sequence length="549" mass="60179">MSFLRLLSPVRAVLDSSSRWSKGDPDDDAGLTLRVEGYGTVIIPPPDDPLWPATISVTDRPRNDYVLQGELDVYVPPARPESPARRRRCRAVRVSLRTTARLNMGAVRGWEEDVIFEGKCEMLGGTSEGLWLDEGVQRFAFALILPSTLSPQDWHHNGTIDHELIAELDGLSAPSSASRGSFPSRPGSIMSGKAATPTFAAPSRSPSQTPPPQLTLAQLSSSHRMSPLLNASMKLSTSRQEATTSQVPNYQEFRAEAEGETPGNGKHTHDGWIRGKYTAKRSIMVMHNPNRHGAHSELDEIGSDFAPGLGVYHLDISSDMFTVGAFIHIHLTIPDMSPKAVVFSWRPLFVQTHAIQSPRDDPVATEPIPSTRYFSVIEYGRRPPKGMRNPGIEHQALWRGVEAGGTDENSSYKTEGNGPLPKYDSGRPSTLPGIVTPIQVSHSLVFELYFSRWGETDRGEPMDVPGPGGLRYMKVQRPVILPACALTPLTLNLPQYSSTAPAFEALPEVPQGARRSALMDLPNHQAPSPASQRRREHPLRALDSSNPAK</sequence>
<evidence type="ECO:0000313" key="3">
    <source>
        <dbReference type="Proteomes" id="UP000279259"/>
    </source>
</evidence>
<accession>A0A427Y3D5</accession>
<feature type="region of interest" description="Disordered" evidence="1">
    <location>
        <begin position="403"/>
        <end position="428"/>
    </location>
</feature>
<evidence type="ECO:0000256" key="1">
    <source>
        <dbReference type="SAM" id="MobiDB-lite"/>
    </source>
</evidence>
<reference evidence="2 3" key="1">
    <citation type="submission" date="2018-11" db="EMBL/GenBank/DDBJ databases">
        <title>Genome sequence of Saitozyma podzolica DSM 27192.</title>
        <authorList>
            <person name="Aliyu H."/>
            <person name="Gorte O."/>
            <person name="Ochsenreither K."/>
        </authorList>
    </citation>
    <scope>NUCLEOTIDE SEQUENCE [LARGE SCALE GENOMIC DNA]</scope>
    <source>
        <strain evidence="2 3">DSM 27192</strain>
    </source>
</reference>
<dbReference type="EMBL" id="RSCD01000019">
    <property type="protein sequence ID" value="RSH85579.1"/>
    <property type="molecule type" value="Genomic_DNA"/>
</dbReference>
<organism evidence="2 3">
    <name type="scientific">Saitozyma podzolica</name>
    <dbReference type="NCBI Taxonomy" id="1890683"/>
    <lineage>
        <taxon>Eukaryota</taxon>
        <taxon>Fungi</taxon>
        <taxon>Dikarya</taxon>
        <taxon>Basidiomycota</taxon>
        <taxon>Agaricomycotina</taxon>
        <taxon>Tremellomycetes</taxon>
        <taxon>Tremellales</taxon>
        <taxon>Trimorphomycetaceae</taxon>
        <taxon>Saitozyma</taxon>
    </lineage>
</organism>
<evidence type="ECO:0008006" key="4">
    <source>
        <dbReference type="Google" id="ProtNLM"/>
    </source>
</evidence>
<dbReference type="Proteomes" id="UP000279259">
    <property type="component" value="Unassembled WGS sequence"/>
</dbReference>
<evidence type="ECO:0000313" key="2">
    <source>
        <dbReference type="EMBL" id="RSH85579.1"/>
    </source>
</evidence>
<gene>
    <name evidence="2" type="ORF">EHS25_003718</name>
</gene>